<evidence type="ECO:0000256" key="1">
    <source>
        <dbReference type="SAM" id="SignalP"/>
    </source>
</evidence>
<reference evidence="5" key="3">
    <citation type="journal article" date="2019" name="Int. J. Syst. Evol. Microbiol.">
        <title>The Global Catalogue of Microorganisms (GCM) 10K type strain sequencing project: providing services to taxonomists for standard genome sequencing and annotation.</title>
        <authorList>
            <consortium name="The Broad Institute Genomics Platform"/>
            <consortium name="The Broad Institute Genome Sequencing Center for Infectious Disease"/>
            <person name="Wu L."/>
            <person name="Ma J."/>
        </authorList>
    </citation>
    <scope>NUCLEOTIDE SEQUENCE [LARGE SCALE GENOMIC DNA]</scope>
    <source>
        <strain evidence="5">KCTC 62575</strain>
    </source>
</reference>
<comment type="caution">
    <text evidence="3">The sequence shown here is derived from an EMBL/GenBank/DDBJ whole genome shotgun (WGS) entry which is preliminary data.</text>
</comment>
<dbReference type="OrthoDB" id="6679332at2"/>
<accession>A0A371YTZ1</accession>
<evidence type="ECO:0000313" key="3">
    <source>
        <dbReference type="EMBL" id="RFC84938.1"/>
    </source>
</evidence>
<name>A0A371YTZ1_9GAMM</name>
<protein>
    <recommendedName>
        <fullName evidence="6">META domain-containing protein</fullName>
    </recommendedName>
</protein>
<feature type="chain" id="PRO_5016926815" description="META domain-containing protein" evidence="1">
    <location>
        <begin position="18"/>
        <end position="277"/>
    </location>
</feature>
<reference evidence="3 4" key="2">
    <citation type="submission" date="2018-08" db="EMBL/GenBank/DDBJ databases">
        <title>The draft genome of Acinetobacter sichuanensis strain WCHAc060041.</title>
        <authorList>
            <person name="Qin J."/>
            <person name="Feng Y."/>
            <person name="Zong Z."/>
        </authorList>
    </citation>
    <scope>NUCLEOTIDE SEQUENCE [LARGE SCALE GENOMIC DNA]</scope>
    <source>
        <strain evidence="3 4">WCHAc060041</strain>
    </source>
</reference>
<reference evidence="2" key="4">
    <citation type="submission" date="2024-09" db="EMBL/GenBank/DDBJ databases">
        <authorList>
            <person name="Sun Q."/>
            <person name="Mori K."/>
        </authorList>
    </citation>
    <scope>NUCLEOTIDE SEQUENCE</scope>
    <source>
        <strain evidence="2">KCTC 62575</strain>
    </source>
</reference>
<proteinExistence type="predicted"/>
<dbReference type="EMBL" id="JBHRSF010000003">
    <property type="protein sequence ID" value="MFC2993871.1"/>
    <property type="molecule type" value="Genomic_DNA"/>
</dbReference>
<gene>
    <name evidence="2" type="ORF">ACFODO_01000</name>
    <name evidence="3" type="ORF">C9E89_003240</name>
</gene>
<evidence type="ECO:0000313" key="4">
    <source>
        <dbReference type="Proteomes" id="UP000240957"/>
    </source>
</evidence>
<dbReference type="AlphaFoldDB" id="A0A371YTZ1"/>
<sequence length="277" mass="31224">MKIMPLLFFCALLSVSACQNSPSKNQTLSPTAPLSAQQFTDALTQHTWSYTPPNSSVPILVNISTQGTQIYSGCNQISKAHVLDGNHLQSKGTQIQTLMGCGTLESQENLATQIFTDVHLDIQTHAKDQKKLNVSLKNGAIYTFQALPYISDLSYYDAELLKKFTWQHQTDEQSLDQIQPLLINFTADRMLFYAGCNGQSQKYILENKTLIPKSDFRSQVKFCGNTQHEQHIAHIMSKPMNIRFNFSTALPTLILESKYQPNMIFQAIPRKQDLKST</sequence>
<organism evidence="3 4">
    <name type="scientific">Acinetobacter sichuanensis</name>
    <dbReference type="NCBI Taxonomy" id="2136183"/>
    <lineage>
        <taxon>Bacteria</taxon>
        <taxon>Pseudomonadati</taxon>
        <taxon>Pseudomonadota</taxon>
        <taxon>Gammaproteobacteria</taxon>
        <taxon>Moraxellales</taxon>
        <taxon>Moraxellaceae</taxon>
        <taxon>Acinetobacter</taxon>
    </lineage>
</organism>
<evidence type="ECO:0000313" key="2">
    <source>
        <dbReference type="EMBL" id="MFC2993871.1"/>
    </source>
</evidence>
<evidence type="ECO:0008006" key="6">
    <source>
        <dbReference type="Google" id="ProtNLM"/>
    </source>
</evidence>
<evidence type="ECO:0000313" key="5">
    <source>
        <dbReference type="Proteomes" id="UP001595455"/>
    </source>
</evidence>
<dbReference type="EMBL" id="PYIX02000003">
    <property type="protein sequence ID" value="RFC84938.1"/>
    <property type="molecule type" value="Genomic_DNA"/>
</dbReference>
<dbReference type="Proteomes" id="UP000240957">
    <property type="component" value="Unassembled WGS sequence"/>
</dbReference>
<dbReference type="RefSeq" id="WP_107006999.1">
    <property type="nucleotide sequence ID" value="NZ_JBHRSF010000003.1"/>
</dbReference>
<keyword evidence="1" id="KW-0732">Signal</keyword>
<dbReference type="InterPro" id="IPR038670">
    <property type="entry name" value="HslJ-like_sf"/>
</dbReference>
<dbReference type="Proteomes" id="UP001595455">
    <property type="component" value="Unassembled WGS sequence"/>
</dbReference>
<dbReference type="PROSITE" id="PS51257">
    <property type="entry name" value="PROKAR_LIPOPROTEIN"/>
    <property type="match status" value="1"/>
</dbReference>
<dbReference type="Gene3D" id="2.40.128.270">
    <property type="match status" value="1"/>
</dbReference>
<reference evidence="2" key="1">
    <citation type="journal article" date="2014" name="Int. J. Syst. Evol. Microbiol.">
        <title>Complete genome of a new Firmicutes species belonging to the dominant human colonic microbiota ('Ruminococcus bicirculans') reveals two chromosomes and a selective capacity to utilize plant glucans.</title>
        <authorList>
            <consortium name="NISC Comparative Sequencing Program"/>
            <person name="Wegmann U."/>
            <person name="Louis P."/>
            <person name="Goesmann A."/>
            <person name="Henrissat B."/>
            <person name="Duncan S.H."/>
            <person name="Flint H.J."/>
        </authorList>
    </citation>
    <scope>NUCLEOTIDE SEQUENCE</scope>
    <source>
        <strain evidence="2">KCTC 62575</strain>
    </source>
</reference>
<keyword evidence="5" id="KW-1185">Reference proteome</keyword>
<feature type="signal peptide" evidence="1">
    <location>
        <begin position="1"/>
        <end position="17"/>
    </location>
</feature>